<reference evidence="2 3" key="1">
    <citation type="submission" date="2020-03" db="EMBL/GenBank/DDBJ databases">
        <title>WGS of the type strain of Planosporangium spp.</title>
        <authorList>
            <person name="Thawai C."/>
        </authorList>
    </citation>
    <scope>NUCLEOTIDE SEQUENCE [LARGE SCALE GENOMIC DNA]</scope>
    <source>
        <strain evidence="2 3">TBRC 5610</strain>
    </source>
</reference>
<sequence>MALTACARPAGVDGDLTNNWPAFPAAEVPLPAEHACYWLTSVYDPTTIGVPRQPVDCVKEHMVETVHVGRFTGAEAAAGAPPAGAALRGAYEECLPHAREFLGDDWRTGRLRLVVTPPQPAHWAAGARWYRCDLITAGAPGPIPPYIVTGSARGGLAGSRPDEIGCGDVADLTGGTAITNDVHKGVTRADCTVQHDAEFTGIATIPDGIPYPATEAGAEAVAAKACRPVNAAFLGTSDAGAMHNRVDLLGIPLGTEYGVLGERGIWCFLWFYAPGVTRSMKGGGLVGLPTQ</sequence>
<dbReference type="InterPro" id="IPR026004">
    <property type="entry name" value="Septum_form"/>
</dbReference>
<name>A0ABX0Y8N4_9ACTN</name>
<dbReference type="Pfam" id="PF13845">
    <property type="entry name" value="Septum_form"/>
    <property type="match status" value="1"/>
</dbReference>
<protein>
    <recommendedName>
        <fullName evidence="1">Septum formation-related domain-containing protein</fullName>
    </recommendedName>
</protein>
<keyword evidence="3" id="KW-1185">Reference proteome</keyword>
<comment type="caution">
    <text evidence="2">The sequence shown here is derived from an EMBL/GenBank/DDBJ whole genome shotgun (WGS) entry which is preliminary data.</text>
</comment>
<dbReference type="EMBL" id="JAATVY010000036">
    <property type="protein sequence ID" value="NJC73763.1"/>
    <property type="molecule type" value="Genomic_DNA"/>
</dbReference>
<organism evidence="2 3">
    <name type="scientific">Planosporangium thailandense</name>
    <dbReference type="NCBI Taxonomy" id="765197"/>
    <lineage>
        <taxon>Bacteria</taxon>
        <taxon>Bacillati</taxon>
        <taxon>Actinomycetota</taxon>
        <taxon>Actinomycetes</taxon>
        <taxon>Micromonosporales</taxon>
        <taxon>Micromonosporaceae</taxon>
        <taxon>Planosporangium</taxon>
    </lineage>
</organism>
<accession>A0ABX0Y8N4</accession>
<evidence type="ECO:0000313" key="2">
    <source>
        <dbReference type="EMBL" id="NJC73763.1"/>
    </source>
</evidence>
<evidence type="ECO:0000259" key="1">
    <source>
        <dbReference type="Pfam" id="PF13845"/>
    </source>
</evidence>
<proteinExistence type="predicted"/>
<evidence type="ECO:0000313" key="3">
    <source>
        <dbReference type="Proteomes" id="UP000722989"/>
    </source>
</evidence>
<feature type="domain" description="Septum formation-related" evidence="1">
    <location>
        <begin position="53"/>
        <end position="239"/>
    </location>
</feature>
<dbReference type="Proteomes" id="UP000722989">
    <property type="component" value="Unassembled WGS sequence"/>
</dbReference>
<gene>
    <name evidence="2" type="ORF">HC031_29205</name>
</gene>